<dbReference type="InterPro" id="IPR006977">
    <property type="entry name" value="Yip1_dom"/>
</dbReference>
<comment type="caution">
    <text evidence="7">The sequence shown here is derived from an EMBL/GenBank/DDBJ whole genome shotgun (WGS) entry which is preliminary data.</text>
</comment>
<feature type="transmembrane region" description="Helical" evidence="5">
    <location>
        <begin position="174"/>
        <end position="196"/>
    </location>
</feature>
<evidence type="ECO:0000313" key="7">
    <source>
        <dbReference type="EMBL" id="KDM91242.1"/>
    </source>
</evidence>
<feature type="transmembrane region" description="Helical" evidence="5">
    <location>
        <begin position="33"/>
        <end position="51"/>
    </location>
</feature>
<evidence type="ECO:0000256" key="3">
    <source>
        <dbReference type="ARBA" id="ARBA00022989"/>
    </source>
</evidence>
<dbReference type="GO" id="GO:0016020">
    <property type="term" value="C:membrane"/>
    <property type="evidence" value="ECO:0007669"/>
    <property type="project" value="UniProtKB-SubCell"/>
</dbReference>
<keyword evidence="8" id="KW-1185">Reference proteome</keyword>
<gene>
    <name evidence="7" type="ORF">EA58_12925</name>
</gene>
<dbReference type="OrthoDB" id="5914808at2"/>
<keyword evidence="3 5" id="KW-1133">Transmembrane helix</keyword>
<feature type="transmembrane region" description="Helical" evidence="5">
    <location>
        <begin position="123"/>
        <end position="145"/>
    </location>
</feature>
<feature type="transmembrane region" description="Helical" evidence="5">
    <location>
        <begin position="93"/>
        <end position="111"/>
    </location>
</feature>
<dbReference type="EMBL" id="JMIB01000024">
    <property type="protein sequence ID" value="KDM91242.1"/>
    <property type="molecule type" value="Genomic_DNA"/>
</dbReference>
<dbReference type="STRING" id="1654360.EA58_12925"/>
<dbReference type="Proteomes" id="UP000027192">
    <property type="component" value="Unassembled WGS sequence"/>
</dbReference>
<reference evidence="7 8" key="1">
    <citation type="submission" date="2014-04" db="EMBL/GenBank/DDBJ databases">
        <title>Draft genome sequence of Photobacterium halotolerans S2753: a solonamide, ngercheumicin and holomycin producer.</title>
        <authorList>
            <person name="Machado H.R."/>
            <person name="Gram L."/>
        </authorList>
    </citation>
    <scope>NUCLEOTIDE SEQUENCE [LARGE SCALE GENOMIC DNA]</scope>
    <source>
        <strain evidence="7 8">S2753</strain>
    </source>
</reference>
<evidence type="ECO:0000259" key="6">
    <source>
        <dbReference type="Pfam" id="PF04893"/>
    </source>
</evidence>
<dbReference type="Pfam" id="PF04893">
    <property type="entry name" value="Yip1"/>
    <property type="match status" value="1"/>
</dbReference>
<evidence type="ECO:0000256" key="4">
    <source>
        <dbReference type="ARBA" id="ARBA00023136"/>
    </source>
</evidence>
<feature type="transmembrane region" description="Helical" evidence="5">
    <location>
        <begin position="208"/>
        <end position="227"/>
    </location>
</feature>
<organism evidence="7 8">
    <name type="scientific">Photobacterium galatheae</name>
    <dbReference type="NCBI Taxonomy" id="1654360"/>
    <lineage>
        <taxon>Bacteria</taxon>
        <taxon>Pseudomonadati</taxon>
        <taxon>Pseudomonadota</taxon>
        <taxon>Gammaproteobacteria</taxon>
        <taxon>Vibrionales</taxon>
        <taxon>Vibrionaceae</taxon>
        <taxon>Photobacterium</taxon>
    </lineage>
</organism>
<feature type="domain" description="Yip1" evidence="6">
    <location>
        <begin position="13"/>
        <end position="223"/>
    </location>
</feature>
<evidence type="ECO:0000256" key="1">
    <source>
        <dbReference type="ARBA" id="ARBA00004141"/>
    </source>
</evidence>
<sequence length="229" mass="25414">MTPSANPFIAILDVFRSPVDCFTAVHQRPKWALLPYLLLILAPFGLWGSYFNQVDLAWLQETLRSQLSILADESQLQWLTKEVLLAGEVFSDIFGRTANLLLLALWLNLATKNSSAPQTFGKWLAASCFIMLPGLIGDLASYLNILFNPTQALPNTADLNSLNAFLKLPMDNPWAAFASSIPLLTPWYIALTYIAVSLWCGIDRAKAIVIAALPWLLVLVVWPLLILTT</sequence>
<accession>A0A066RU91</accession>
<comment type="subcellular location">
    <subcellularLocation>
        <location evidence="1">Membrane</location>
        <topology evidence="1">Multi-pass membrane protein</topology>
    </subcellularLocation>
</comment>
<keyword evidence="4 5" id="KW-0472">Membrane</keyword>
<keyword evidence="2 5" id="KW-0812">Transmembrane</keyword>
<evidence type="ECO:0000313" key="8">
    <source>
        <dbReference type="Proteomes" id="UP000027192"/>
    </source>
</evidence>
<evidence type="ECO:0000256" key="2">
    <source>
        <dbReference type="ARBA" id="ARBA00022692"/>
    </source>
</evidence>
<name>A0A066RU91_9GAMM</name>
<proteinExistence type="predicted"/>
<dbReference type="RefSeq" id="WP_036753168.1">
    <property type="nucleotide sequence ID" value="NZ_JAGSGC010000002.1"/>
</dbReference>
<dbReference type="AlphaFoldDB" id="A0A066RU91"/>
<evidence type="ECO:0000256" key="5">
    <source>
        <dbReference type="SAM" id="Phobius"/>
    </source>
</evidence>
<protein>
    <submittedName>
        <fullName evidence="7">Membrane protein</fullName>
    </submittedName>
</protein>